<keyword evidence="3" id="KW-1185">Reference proteome</keyword>
<feature type="compositionally biased region" description="Basic and acidic residues" evidence="1">
    <location>
        <begin position="532"/>
        <end position="545"/>
    </location>
</feature>
<gene>
    <name evidence="2" type="ORF">ElyMa_006617600</name>
</gene>
<dbReference type="AlphaFoldDB" id="A0AAV4IJE8"/>
<feature type="compositionally biased region" description="Basic and acidic residues" evidence="1">
    <location>
        <begin position="438"/>
        <end position="469"/>
    </location>
</feature>
<feature type="compositionally biased region" description="Polar residues" evidence="1">
    <location>
        <begin position="1"/>
        <end position="10"/>
    </location>
</feature>
<feature type="compositionally biased region" description="Basic and acidic residues" evidence="1">
    <location>
        <begin position="115"/>
        <end position="135"/>
    </location>
</feature>
<name>A0AAV4IJE8_9GAST</name>
<feature type="region of interest" description="Disordered" evidence="1">
    <location>
        <begin position="1"/>
        <end position="84"/>
    </location>
</feature>
<feature type="compositionally biased region" description="Basic and acidic residues" evidence="1">
    <location>
        <begin position="325"/>
        <end position="348"/>
    </location>
</feature>
<feature type="compositionally biased region" description="Basic and acidic residues" evidence="1">
    <location>
        <begin position="1082"/>
        <end position="1094"/>
    </location>
</feature>
<evidence type="ECO:0008006" key="4">
    <source>
        <dbReference type="Google" id="ProtNLM"/>
    </source>
</evidence>
<feature type="region of interest" description="Disordered" evidence="1">
    <location>
        <begin position="583"/>
        <end position="726"/>
    </location>
</feature>
<reference evidence="2 3" key="1">
    <citation type="journal article" date="2021" name="Elife">
        <title>Chloroplast acquisition without the gene transfer in kleptoplastic sea slugs, Plakobranchus ocellatus.</title>
        <authorList>
            <person name="Maeda T."/>
            <person name="Takahashi S."/>
            <person name="Yoshida T."/>
            <person name="Shimamura S."/>
            <person name="Takaki Y."/>
            <person name="Nagai Y."/>
            <person name="Toyoda A."/>
            <person name="Suzuki Y."/>
            <person name="Arimoto A."/>
            <person name="Ishii H."/>
            <person name="Satoh N."/>
            <person name="Nishiyama T."/>
            <person name="Hasebe M."/>
            <person name="Maruyama T."/>
            <person name="Minagawa J."/>
            <person name="Obokata J."/>
            <person name="Shigenobu S."/>
        </authorList>
    </citation>
    <scope>NUCLEOTIDE SEQUENCE [LARGE SCALE GENOMIC DNA]</scope>
</reference>
<proteinExistence type="predicted"/>
<feature type="compositionally biased region" description="Polar residues" evidence="1">
    <location>
        <begin position="854"/>
        <end position="869"/>
    </location>
</feature>
<feature type="region of interest" description="Disordered" evidence="1">
    <location>
        <begin position="433"/>
        <end position="569"/>
    </location>
</feature>
<feature type="region of interest" description="Disordered" evidence="1">
    <location>
        <begin position="325"/>
        <end position="411"/>
    </location>
</feature>
<feature type="compositionally biased region" description="Basic and acidic residues" evidence="1">
    <location>
        <begin position="374"/>
        <end position="398"/>
    </location>
</feature>
<feature type="compositionally biased region" description="Acidic residues" evidence="1">
    <location>
        <begin position="696"/>
        <end position="709"/>
    </location>
</feature>
<evidence type="ECO:0000313" key="3">
    <source>
        <dbReference type="Proteomes" id="UP000762676"/>
    </source>
</evidence>
<feature type="region of interest" description="Disordered" evidence="1">
    <location>
        <begin position="849"/>
        <end position="905"/>
    </location>
</feature>
<dbReference type="EMBL" id="BMAT01013285">
    <property type="protein sequence ID" value="GFS09292.1"/>
    <property type="molecule type" value="Genomic_DNA"/>
</dbReference>
<feature type="compositionally biased region" description="Acidic residues" evidence="1">
    <location>
        <begin position="595"/>
        <end position="608"/>
    </location>
</feature>
<feature type="region of interest" description="Disordered" evidence="1">
    <location>
        <begin position="1044"/>
        <end position="1094"/>
    </location>
</feature>
<feature type="compositionally biased region" description="Low complexity" evidence="1">
    <location>
        <begin position="501"/>
        <end position="518"/>
    </location>
</feature>
<evidence type="ECO:0000256" key="1">
    <source>
        <dbReference type="SAM" id="MobiDB-lite"/>
    </source>
</evidence>
<comment type="caution">
    <text evidence="2">The sequence shown here is derived from an EMBL/GenBank/DDBJ whole genome shotgun (WGS) entry which is preliminary data.</text>
</comment>
<accession>A0AAV4IJE8</accession>
<feature type="compositionally biased region" description="Basic and acidic residues" evidence="1">
    <location>
        <begin position="211"/>
        <end position="224"/>
    </location>
</feature>
<feature type="compositionally biased region" description="Low complexity" evidence="1">
    <location>
        <begin position="163"/>
        <end position="182"/>
    </location>
</feature>
<feature type="compositionally biased region" description="Acidic residues" evidence="1">
    <location>
        <begin position="484"/>
        <end position="496"/>
    </location>
</feature>
<feature type="compositionally biased region" description="Basic and acidic residues" evidence="1">
    <location>
        <begin position="33"/>
        <end position="47"/>
    </location>
</feature>
<feature type="region of interest" description="Disordered" evidence="1">
    <location>
        <begin position="113"/>
        <end position="261"/>
    </location>
</feature>
<feature type="compositionally biased region" description="Polar residues" evidence="1">
    <location>
        <begin position="669"/>
        <end position="693"/>
    </location>
</feature>
<organism evidence="2 3">
    <name type="scientific">Elysia marginata</name>
    <dbReference type="NCBI Taxonomy" id="1093978"/>
    <lineage>
        <taxon>Eukaryota</taxon>
        <taxon>Metazoa</taxon>
        <taxon>Spiralia</taxon>
        <taxon>Lophotrochozoa</taxon>
        <taxon>Mollusca</taxon>
        <taxon>Gastropoda</taxon>
        <taxon>Heterobranchia</taxon>
        <taxon>Euthyneura</taxon>
        <taxon>Panpulmonata</taxon>
        <taxon>Sacoglossa</taxon>
        <taxon>Placobranchoidea</taxon>
        <taxon>Plakobranchidae</taxon>
        <taxon>Elysia</taxon>
    </lineage>
</organism>
<sequence length="1094" mass="118995">MSFTVQVPSTNEEEEAEFAKKHGRKSLKSAQEIQEKGDRRPSQDKTRGKMTGMVSAKRSARLRQSARSGPSKLRSERSWGSSNDDFEVVNFQEDEEEVFAAATGTTAAVAVVSEVEAKKDTKGGKAKTSKDKKATEMTQGSSEGKSDDGAQGNTEGEEKGAKKTAAAAAVTAAAGAGGALAAKKSEVPKRGGQQKKPPVAGKAQGSKLKQKMSEKKEVGKKYEATDPQNEEDIAKTEVNAVEGVQGGEEPQAGETGEGGTDAAEVAAIAAPAGAAAVASAAVVAASRVDHKQKDKAELRRLMVEKKQREKEEKLREKERLRIEKEEKLKKQKEEREARLKKEREEKKKAPIKKKYMSEASDLQQGEEAVSEEGTEIKAETETKTETEVNTKTETKTESAAEDASSTTAYAPKDREIAAVAAAAAAPIVVVAAVKGSKKSKEKDEEARPKSQESKDQSKEDADQFLKPVEESEEPEDAHEKSEEQESSMETTTTEDTDSGRDSSLGSSHSETASSTSAPAPVPETAPLPDGMAMRREQSIMLDLDRTQSQLAETSLRRENSDLATPIPGQSHRALDAVAEMMETARSQVEGRGLAEEGEELDDNEDMEVEANIHQPESLPVEASAAATAPQIVHPGLKENESKPKQAGAKTTKEVRSQTASEKQAPRGTKPTQVKQISVSEASPSTVPTTVVNNQQESDDSSSEESEQEDVMPVKKRPRAAGFMFPNENMAAQTFKTTGEVINAKPVKAKKKRRLPRKTSVDFLPDRTNLAFGLKPAQGKPGAKPGKVVPVIEKETVQTKKGAPKLLSVKELPAVRASAAPITIKDLTKKPPVAVQPVAPLNTLGVAADAVDGSASPSTRKGRSESSSPARRTPLSSRSHAVSRSHSDSRRGPPPLSHQTPESDETRFVKFREGVLQQLGDMDQQELNRILYPGIKRYPDTPEHLRRGVPAYKSLNALQRIHRKKYRQVAPEPHLELPPIMNAYRGNDVAEDDDPRMRNWLEELYSDKKFFDKSLARQEDDPFIQNRAEDGRNYLLNRARFWSTQQPLVRPGTKMGTRAAPGQPSSDTGGGSTPGLIQNNNRSKSDERRRDWKFS</sequence>
<dbReference type="Proteomes" id="UP000762676">
    <property type="component" value="Unassembled WGS sequence"/>
</dbReference>
<protein>
    <recommendedName>
        <fullName evidence="4">Inner centromere protein ARK-binding domain-containing protein</fullName>
    </recommendedName>
</protein>
<evidence type="ECO:0000313" key="2">
    <source>
        <dbReference type="EMBL" id="GFS09292.1"/>
    </source>
</evidence>